<feature type="region of interest" description="Disordered" evidence="1">
    <location>
        <begin position="1"/>
        <end position="49"/>
    </location>
</feature>
<feature type="domain" description="BHLH" evidence="2">
    <location>
        <begin position="62"/>
        <end position="110"/>
    </location>
</feature>
<accession>A0A1X2I860</accession>
<feature type="region of interest" description="Disordered" evidence="1">
    <location>
        <begin position="122"/>
        <end position="171"/>
    </location>
</feature>
<name>A0A1X2I860_9FUNG</name>
<dbReference type="STRING" id="90262.A0A1X2I860"/>
<dbReference type="Pfam" id="PF00010">
    <property type="entry name" value="HLH"/>
    <property type="match status" value="1"/>
</dbReference>
<protein>
    <recommendedName>
        <fullName evidence="2">BHLH domain-containing protein</fullName>
    </recommendedName>
</protein>
<evidence type="ECO:0000313" key="3">
    <source>
        <dbReference type="EMBL" id="ORZ11244.1"/>
    </source>
</evidence>
<dbReference type="AlphaFoldDB" id="A0A1X2I860"/>
<dbReference type="EMBL" id="MCGE01000022">
    <property type="protein sequence ID" value="ORZ11244.1"/>
    <property type="molecule type" value="Genomic_DNA"/>
</dbReference>
<dbReference type="OrthoDB" id="71302at2759"/>
<evidence type="ECO:0000259" key="2">
    <source>
        <dbReference type="PROSITE" id="PS50888"/>
    </source>
</evidence>
<dbReference type="GO" id="GO:0003700">
    <property type="term" value="F:DNA-binding transcription factor activity"/>
    <property type="evidence" value="ECO:0007669"/>
    <property type="project" value="TreeGrafter"/>
</dbReference>
<dbReference type="InterPro" id="IPR036638">
    <property type="entry name" value="HLH_DNA-bd_sf"/>
</dbReference>
<sequence>MPNVSLRSRTKITENNAMEVDEVKVENTPMEPISPSPADPLTPPIGVDVEKPEPYSDAWYVIRKDNHKRVERRRRETINQAMDDLVAVIPGNEKNKSRILRRAVQHIKQLVEQIMALREQNEQYRETNQQQQEEIEELKARLDEQQNDHDQEEQEQQQKPASHPAEIGESS</sequence>
<dbReference type="PROSITE" id="PS50888">
    <property type="entry name" value="BHLH"/>
    <property type="match status" value="1"/>
</dbReference>
<evidence type="ECO:0000313" key="4">
    <source>
        <dbReference type="Proteomes" id="UP000193560"/>
    </source>
</evidence>
<reference evidence="3 4" key="1">
    <citation type="submission" date="2016-07" db="EMBL/GenBank/DDBJ databases">
        <title>Pervasive Adenine N6-methylation of Active Genes in Fungi.</title>
        <authorList>
            <consortium name="DOE Joint Genome Institute"/>
            <person name="Mondo S.J."/>
            <person name="Dannebaum R.O."/>
            <person name="Kuo R.C."/>
            <person name="Labutti K."/>
            <person name="Haridas S."/>
            <person name="Kuo A."/>
            <person name="Salamov A."/>
            <person name="Ahrendt S.R."/>
            <person name="Lipzen A."/>
            <person name="Sullivan W."/>
            <person name="Andreopoulos W.B."/>
            <person name="Clum A."/>
            <person name="Lindquist E."/>
            <person name="Daum C."/>
            <person name="Ramamoorthy G.K."/>
            <person name="Gryganskyi A."/>
            <person name="Culley D."/>
            <person name="Magnuson J.K."/>
            <person name="James T.Y."/>
            <person name="O'Malley M.A."/>
            <person name="Stajich J.E."/>
            <person name="Spatafora J.W."/>
            <person name="Visel A."/>
            <person name="Grigoriev I.V."/>
        </authorList>
    </citation>
    <scope>NUCLEOTIDE SEQUENCE [LARGE SCALE GENOMIC DNA]</scope>
    <source>
        <strain evidence="3 4">NRRL 1336</strain>
    </source>
</reference>
<gene>
    <name evidence="3" type="ORF">BCR42DRAFT_421828</name>
</gene>
<dbReference type="Proteomes" id="UP000193560">
    <property type="component" value="Unassembled WGS sequence"/>
</dbReference>
<dbReference type="PANTHER" id="PTHR47787">
    <property type="entry name" value="CENTROMERE-BINDING PROTEIN 1"/>
    <property type="match status" value="1"/>
</dbReference>
<dbReference type="Gene3D" id="4.10.280.10">
    <property type="entry name" value="Helix-loop-helix DNA-binding domain"/>
    <property type="match status" value="1"/>
</dbReference>
<feature type="compositionally biased region" description="Pro residues" evidence="1">
    <location>
        <begin position="32"/>
        <end position="43"/>
    </location>
</feature>
<dbReference type="PANTHER" id="PTHR47787:SF1">
    <property type="entry name" value="CENTROMERE-BINDING PROTEIN 1"/>
    <property type="match status" value="1"/>
</dbReference>
<dbReference type="GO" id="GO:0046983">
    <property type="term" value="F:protein dimerization activity"/>
    <property type="evidence" value="ECO:0007669"/>
    <property type="project" value="InterPro"/>
</dbReference>
<feature type="compositionally biased region" description="Basic and acidic residues" evidence="1">
    <location>
        <begin position="137"/>
        <end position="149"/>
    </location>
</feature>
<dbReference type="GO" id="GO:0005634">
    <property type="term" value="C:nucleus"/>
    <property type="evidence" value="ECO:0007669"/>
    <property type="project" value="TreeGrafter"/>
</dbReference>
<dbReference type="SUPFAM" id="SSF47459">
    <property type="entry name" value="HLH, helix-loop-helix DNA-binding domain"/>
    <property type="match status" value="1"/>
</dbReference>
<proteinExistence type="predicted"/>
<keyword evidence="4" id="KW-1185">Reference proteome</keyword>
<organism evidence="3 4">
    <name type="scientific">Absidia repens</name>
    <dbReference type="NCBI Taxonomy" id="90262"/>
    <lineage>
        <taxon>Eukaryota</taxon>
        <taxon>Fungi</taxon>
        <taxon>Fungi incertae sedis</taxon>
        <taxon>Mucoromycota</taxon>
        <taxon>Mucoromycotina</taxon>
        <taxon>Mucoromycetes</taxon>
        <taxon>Mucorales</taxon>
        <taxon>Cunninghamellaceae</taxon>
        <taxon>Absidia</taxon>
    </lineage>
</organism>
<dbReference type="InterPro" id="IPR011598">
    <property type="entry name" value="bHLH_dom"/>
</dbReference>
<comment type="caution">
    <text evidence="3">The sequence shown here is derived from an EMBL/GenBank/DDBJ whole genome shotgun (WGS) entry which is preliminary data.</text>
</comment>
<evidence type="ECO:0000256" key="1">
    <source>
        <dbReference type="SAM" id="MobiDB-lite"/>
    </source>
</evidence>
<dbReference type="SMART" id="SM00353">
    <property type="entry name" value="HLH"/>
    <property type="match status" value="1"/>
</dbReference>